<sequence length="112" mass="11958">MTVPTTPSPAPTAPSSPTSSVRPRAPRRTTPLSLDELRRDVGQAIGVPPEEIDGDAHLVHLGLGSLEAMLLVTRWRRQGIPVDFAALTGAPTLDAWHRHLGEAWAVRETGAA</sequence>
<dbReference type="RefSeq" id="WP_189188702.1">
    <property type="nucleotide sequence ID" value="NZ_BMMM01000010.1"/>
</dbReference>
<feature type="compositionally biased region" description="Pro residues" evidence="1">
    <location>
        <begin position="1"/>
        <end position="14"/>
    </location>
</feature>
<keyword evidence="4" id="KW-1185">Reference proteome</keyword>
<dbReference type="InterPro" id="IPR009081">
    <property type="entry name" value="PP-bd_ACP"/>
</dbReference>
<gene>
    <name evidence="3" type="ORF">GCM10011579_054510</name>
</gene>
<feature type="region of interest" description="Disordered" evidence="1">
    <location>
        <begin position="1"/>
        <end position="37"/>
    </location>
</feature>
<dbReference type="Pfam" id="PF00550">
    <property type="entry name" value="PP-binding"/>
    <property type="match status" value="1"/>
</dbReference>
<evidence type="ECO:0000313" key="4">
    <source>
        <dbReference type="Proteomes" id="UP000600365"/>
    </source>
</evidence>
<proteinExistence type="predicted"/>
<name>A0A917Y711_9ACTN</name>
<evidence type="ECO:0000313" key="3">
    <source>
        <dbReference type="EMBL" id="GGN74918.1"/>
    </source>
</evidence>
<accession>A0A917Y711</accession>
<dbReference type="EMBL" id="BMMM01000010">
    <property type="protein sequence ID" value="GGN74918.1"/>
    <property type="molecule type" value="Genomic_DNA"/>
</dbReference>
<feature type="compositionally biased region" description="Low complexity" evidence="1">
    <location>
        <begin position="15"/>
        <end position="31"/>
    </location>
</feature>
<dbReference type="InterPro" id="IPR036736">
    <property type="entry name" value="ACP-like_sf"/>
</dbReference>
<dbReference type="AlphaFoldDB" id="A0A917Y711"/>
<dbReference type="Proteomes" id="UP000600365">
    <property type="component" value="Unassembled WGS sequence"/>
</dbReference>
<comment type="caution">
    <text evidence="3">The sequence shown here is derived from an EMBL/GenBank/DDBJ whole genome shotgun (WGS) entry which is preliminary data.</text>
</comment>
<dbReference type="SUPFAM" id="SSF47336">
    <property type="entry name" value="ACP-like"/>
    <property type="match status" value="1"/>
</dbReference>
<reference evidence="3 4" key="1">
    <citation type="journal article" date="2014" name="Int. J. Syst. Evol. Microbiol.">
        <title>Complete genome sequence of Corynebacterium casei LMG S-19264T (=DSM 44701T), isolated from a smear-ripened cheese.</title>
        <authorList>
            <consortium name="US DOE Joint Genome Institute (JGI-PGF)"/>
            <person name="Walter F."/>
            <person name="Albersmeier A."/>
            <person name="Kalinowski J."/>
            <person name="Ruckert C."/>
        </authorList>
    </citation>
    <scope>NUCLEOTIDE SEQUENCE [LARGE SCALE GENOMIC DNA]</scope>
    <source>
        <strain evidence="3 4">CGMCC 4.7111</strain>
    </source>
</reference>
<evidence type="ECO:0000256" key="1">
    <source>
        <dbReference type="SAM" id="MobiDB-lite"/>
    </source>
</evidence>
<protein>
    <recommendedName>
        <fullName evidence="2">Carrier domain-containing protein</fullName>
    </recommendedName>
</protein>
<organism evidence="3 4">
    <name type="scientific">Streptomyces albiflavescens</name>
    <dbReference type="NCBI Taxonomy" id="1623582"/>
    <lineage>
        <taxon>Bacteria</taxon>
        <taxon>Bacillati</taxon>
        <taxon>Actinomycetota</taxon>
        <taxon>Actinomycetes</taxon>
        <taxon>Kitasatosporales</taxon>
        <taxon>Streptomycetaceae</taxon>
        <taxon>Streptomyces</taxon>
    </lineage>
</organism>
<dbReference type="Gene3D" id="1.10.1200.10">
    <property type="entry name" value="ACP-like"/>
    <property type="match status" value="1"/>
</dbReference>
<evidence type="ECO:0000259" key="2">
    <source>
        <dbReference type="Pfam" id="PF00550"/>
    </source>
</evidence>
<feature type="domain" description="Carrier" evidence="2">
    <location>
        <begin position="36"/>
        <end position="99"/>
    </location>
</feature>